<name>A0AA38L2Z5_TAXCH</name>
<dbReference type="Gene3D" id="1.10.8.270">
    <property type="entry name" value="putative rabgap domain of human tbc1 domain family member 14 like domains"/>
    <property type="match status" value="1"/>
</dbReference>
<organism evidence="4 5">
    <name type="scientific">Taxus chinensis</name>
    <name type="common">Chinese yew</name>
    <name type="synonym">Taxus wallichiana var. chinensis</name>
    <dbReference type="NCBI Taxonomy" id="29808"/>
    <lineage>
        <taxon>Eukaryota</taxon>
        <taxon>Viridiplantae</taxon>
        <taxon>Streptophyta</taxon>
        <taxon>Embryophyta</taxon>
        <taxon>Tracheophyta</taxon>
        <taxon>Spermatophyta</taxon>
        <taxon>Pinopsida</taxon>
        <taxon>Pinidae</taxon>
        <taxon>Conifers II</taxon>
        <taxon>Cupressales</taxon>
        <taxon>Taxaceae</taxon>
        <taxon>Taxus</taxon>
    </lineage>
</organism>
<evidence type="ECO:0000256" key="2">
    <source>
        <dbReference type="SAM" id="MobiDB-lite"/>
    </source>
</evidence>
<feature type="region of interest" description="Disordered" evidence="2">
    <location>
        <begin position="710"/>
        <end position="733"/>
    </location>
</feature>
<dbReference type="SMART" id="SM00164">
    <property type="entry name" value="TBC"/>
    <property type="match status" value="1"/>
</dbReference>
<dbReference type="GO" id="GO:0005096">
    <property type="term" value="F:GTPase activator activity"/>
    <property type="evidence" value="ECO:0007669"/>
    <property type="project" value="UniProtKB-KW"/>
</dbReference>
<evidence type="ECO:0000256" key="1">
    <source>
        <dbReference type="ARBA" id="ARBA00022468"/>
    </source>
</evidence>
<feature type="compositionally biased region" description="Basic and acidic residues" evidence="2">
    <location>
        <begin position="648"/>
        <end position="666"/>
    </location>
</feature>
<feature type="non-terminal residue" evidence="4">
    <location>
        <position position="1040"/>
    </location>
</feature>
<protein>
    <recommendedName>
        <fullName evidence="3">Rab-GAP TBC domain-containing protein</fullName>
    </recommendedName>
</protein>
<evidence type="ECO:0000313" key="4">
    <source>
        <dbReference type="EMBL" id="KAH9308542.1"/>
    </source>
</evidence>
<feature type="domain" description="Rab-GAP TBC" evidence="3">
    <location>
        <begin position="28"/>
        <end position="321"/>
    </location>
</feature>
<dbReference type="EMBL" id="JAHRHJ020000007">
    <property type="protein sequence ID" value="KAH9308542.1"/>
    <property type="molecule type" value="Genomic_DNA"/>
</dbReference>
<evidence type="ECO:0000313" key="5">
    <source>
        <dbReference type="Proteomes" id="UP000824469"/>
    </source>
</evidence>
<dbReference type="OMA" id="EQKWRNS"/>
<comment type="caution">
    <text evidence="4">The sequence shown here is derived from an EMBL/GenBank/DDBJ whole genome shotgun (WGS) entry which is preliminary data.</text>
</comment>
<dbReference type="PANTHER" id="PTHR22957">
    <property type="entry name" value="TBC1 DOMAIN FAMILY MEMBER GTPASE-ACTIVATING PROTEIN"/>
    <property type="match status" value="1"/>
</dbReference>
<gene>
    <name evidence="4" type="ORF">KI387_036453</name>
</gene>
<proteinExistence type="predicted"/>
<reference evidence="4 5" key="1">
    <citation type="journal article" date="2021" name="Nat. Plants">
        <title>The Taxus genome provides insights into paclitaxel biosynthesis.</title>
        <authorList>
            <person name="Xiong X."/>
            <person name="Gou J."/>
            <person name="Liao Q."/>
            <person name="Li Y."/>
            <person name="Zhou Q."/>
            <person name="Bi G."/>
            <person name="Li C."/>
            <person name="Du R."/>
            <person name="Wang X."/>
            <person name="Sun T."/>
            <person name="Guo L."/>
            <person name="Liang H."/>
            <person name="Lu P."/>
            <person name="Wu Y."/>
            <person name="Zhang Z."/>
            <person name="Ro D.K."/>
            <person name="Shang Y."/>
            <person name="Huang S."/>
            <person name="Yan J."/>
        </authorList>
    </citation>
    <scope>NUCLEOTIDE SEQUENCE [LARGE SCALE GENOMIC DNA]</scope>
    <source>
        <strain evidence="4">Ta-2019</strain>
    </source>
</reference>
<accession>A0AA38L2Z5</accession>
<feature type="compositionally biased region" description="Basic and acidic residues" evidence="2">
    <location>
        <begin position="781"/>
        <end position="803"/>
    </location>
</feature>
<dbReference type="InterPro" id="IPR000195">
    <property type="entry name" value="Rab-GAP-TBC_dom"/>
</dbReference>
<dbReference type="AlphaFoldDB" id="A0AA38L2Z5"/>
<sequence length="1040" mass="115064">YAELRRRLLVDPHIMDESQKGADLSMDNPLSQNPESVWGRFFRNAELERTIDNDLSRLYPEHGSYFQTASCQAILRRILLLRALRYPEYGYRQGMHELLAPLLYVLHVDVVHLSQVKRLYGELFDDRFEDLSYLENNPSLSKNFQKQKNISIFDRTVMKVEDEDKAMDGILILDGLCSESNLGKLGTSEDLDTDIMSIILSNDAYGVEGELGALSSARFMEHDAYCMFDALLSGEGGAVSMADYFINIPAVSSVAELPPVIEASADLYNLLAVADFSLYSHLVQLGVEPQYFALRWLRVLFGREFGFEDLLHVWDAIFEASNNPLSSYGDDVPGNSIPYSPRSAFISAVAVSLLLHLRSSLLATPNATTCLQKLLNFPKNANVKKLINKAKLLQALALDTNASTAPLGRKFENRRISKLVRCSSVSSSCQVPELSYKAAAIQHQKSSSCSPDKLRVPVPESYWEQKWRNSMLQKVALEESFGQGKEWLGKAIPGQADGKNSTNASCQKHVVSNSVNGLESCEIGNENFFTQLNAGQDSLSNNMDSKHKSGTSCISSTRRKLLDDKVESLDLQTESNVINRFCLIEGNDANNTDKNIRDGNYFDHERNSVDSIDDKGTNGNLFLEGHKTDTVTCSDPVKNLNSDTVPDVPDKRSESLSKLPSDKDNKEEVNALASDLHEHMTTGLEVARISAFDKDRLNRANTAAKEEFLEVSDGGHSQSCPQSPSQVSIKSKEPSGKVVASVFSQIGGNSDVKRKQNPSTAAHSGKFRWIWNFIRNTSVEKSNHELSRTKEEENVGSDDKKGLSENSSISQDKLGNAVLSSSLIVHENNRDNSPHSCEDERDYPSQLCEDDGDQASLIWENDGDQSLAVCEDVGDHHSHVCENGRNQSLHIYEYGGDQPLHICEDSDQLSCICENVGDNLFCDHENCGDQLSCNSVVHSAKAANCSISQPPLDLNVSVPSKNKNPSVNLQILGQSMLENIQVIESTFLQACMTKNKGETHFASTERLEHSSMNFLAGKGQAAALVALTKLRKISNVLSQM</sequence>
<feature type="region of interest" description="Disordered" evidence="2">
    <location>
        <begin position="633"/>
        <end position="666"/>
    </location>
</feature>
<dbReference type="InterPro" id="IPR035969">
    <property type="entry name" value="Rab-GAP_TBC_sf"/>
</dbReference>
<dbReference type="PROSITE" id="PS50086">
    <property type="entry name" value="TBC_RABGAP"/>
    <property type="match status" value="1"/>
</dbReference>
<keyword evidence="1" id="KW-0343">GTPase activation</keyword>
<feature type="region of interest" description="Disordered" evidence="2">
    <location>
        <begin position="781"/>
        <end position="811"/>
    </location>
</feature>
<dbReference type="SUPFAM" id="SSF47923">
    <property type="entry name" value="Ypt/Rab-GAP domain of gyp1p"/>
    <property type="match status" value="2"/>
</dbReference>
<keyword evidence="5" id="KW-1185">Reference proteome</keyword>
<dbReference type="Proteomes" id="UP000824469">
    <property type="component" value="Unassembled WGS sequence"/>
</dbReference>
<dbReference type="Pfam" id="PF00566">
    <property type="entry name" value="RabGAP-TBC"/>
    <property type="match status" value="2"/>
</dbReference>
<dbReference type="Gene3D" id="1.10.472.80">
    <property type="entry name" value="Ypt/Rab-GAP domain of gyp1p, domain 3"/>
    <property type="match status" value="1"/>
</dbReference>
<dbReference type="PANTHER" id="PTHR22957:SF337">
    <property type="entry name" value="TBC1 DOMAIN FAMILY MEMBER 5"/>
    <property type="match status" value="1"/>
</dbReference>
<feature type="compositionally biased region" description="Low complexity" evidence="2">
    <location>
        <begin position="717"/>
        <end position="728"/>
    </location>
</feature>
<evidence type="ECO:0000259" key="3">
    <source>
        <dbReference type="PROSITE" id="PS50086"/>
    </source>
</evidence>